<dbReference type="InterPro" id="IPR036812">
    <property type="entry name" value="NAD(P)_OxRdtase_dom_sf"/>
</dbReference>
<dbReference type="GO" id="GO:0005829">
    <property type="term" value="C:cytosol"/>
    <property type="evidence" value="ECO:0007669"/>
    <property type="project" value="TreeGrafter"/>
</dbReference>
<dbReference type="CDD" id="cd19087">
    <property type="entry name" value="AKR_AKR12A1_B1_C1"/>
    <property type="match status" value="1"/>
</dbReference>
<dbReference type="GO" id="GO:0016491">
    <property type="term" value="F:oxidoreductase activity"/>
    <property type="evidence" value="ECO:0007669"/>
    <property type="project" value="UniProtKB-KW"/>
</dbReference>
<dbReference type="Pfam" id="PF00248">
    <property type="entry name" value="Aldo_ket_red"/>
    <property type="match status" value="1"/>
</dbReference>
<dbReference type="PANTHER" id="PTHR43364">
    <property type="entry name" value="NADH-SPECIFIC METHYLGLYOXAL REDUCTASE-RELATED"/>
    <property type="match status" value="1"/>
</dbReference>
<dbReference type="Proteomes" id="UP001206128">
    <property type="component" value="Unassembled WGS sequence"/>
</dbReference>
<dbReference type="EMBL" id="JAMTCK010000004">
    <property type="protein sequence ID" value="MCP2165305.1"/>
    <property type="molecule type" value="Genomic_DNA"/>
</dbReference>
<reference evidence="3" key="1">
    <citation type="submission" date="2022-06" db="EMBL/GenBank/DDBJ databases">
        <title>Genomic Encyclopedia of Archaeal and Bacterial Type Strains, Phase II (KMG-II): from individual species to whole genera.</title>
        <authorList>
            <person name="Goeker M."/>
        </authorList>
    </citation>
    <scope>NUCLEOTIDE SEQUENCE</scope>
    <source>
        <strain evidence="3">DSM 43935</strain>
    </source>
</reference>
<dbReference type="InterPro" id="IPR023210">
    <property type="entry name" value="NADP_OxRdtase_dom"/>
</dbReference>
<dbReference type="AlphaFoldDB" id="A0AAE3KFT5"/>
<proteinExistence type="predicted"/>
<evidence type="ECO:0000313" key="4">
    <source>
        <dbReference type="Proteomes" id="UP001206128"/>
    </source>
</evidence>
<feature type="domain" description="NADP-dependent oxidoreductase" evidence="2">
    <location>
        <begin position="23"/>
        <end position="317"/>
    </location>
</feature>
<dbReference type="InterPro" id="IPR050523">
    <property type="entry name" value="AKR_Detox_Biosynth"/>
</dbReference>
<accession>A0AAE3KFT5</accession>
<dbReference type="Gene3D" id="3.20.20.100">
    <property type="entry name" value="NADP-dependent oxidoreductase domain"/>
    <property type="match status" value="1"/>
</dbReference>
<gene>
    <name evidence="3" type="ORF">LX83_002154</name>
</gene>
<name>A0AAE3KFT5_9PSEU</name>
<evidence type="ECO:0000313" key="3">
    <source>
        <dbReference type="EMBL" id="MCP2165305.1"/>
    </source>
</evidence>
<dbReference type="SUPFAM" id="SSF51430">
    <property type="entry name" value="NAD(P)-linked oxidoreductase"/>
    <property type="match status" value="1"/>
</dbReference>
<evidence type="ECO:0000259" key="2">
    <source>
        <dbReference type="Pfam" id="PF00248"/>
    </source>
</evidence>
<evidence type="ECO:0000256" key="1">
    <source>
        <dbReference type="ARBA" id="ARBA00023002"/>
    </source>
</evidence>
<dbReference type="PANTHER" id="PTHR43364:SF5">
    <property type="entry name" value="REDUCTASE"/>
    <property type="match status" value="1"/>
</dbReference>
<organism evidence="3 4">
    <name type="scientific">Goodfellowiella coeruleoviolacea</name>
    <dbReference type="NCBI Taxonomy" id="334858"/>
    <lineage>
        <taxon>Bacteria</taxon>
        <taxon>Bacillati</taxon>
        <taxon>Actinomycetota</taxon>
        <taxon>Actinomycetes</taxon>
        <taxon>Pseudonocardiales</taxon>
        <taxon>Pseudonocardiaceae</taxon>
        <taxon>Goodfellowiella</taxon>
    </lineage>
</organism>
<protein>
    <submittedName>
        <fullName evidence="3">Oxidoreductase</fullName>
    </submittedName>
</protein>
<dbReference type="FunFam" id="3.20.20.100:FF:000004">
    <property type="entry name" value="Oxidoreductase, aldo/keto reductase"/>
    <property type="match status" value="1"/>
</dbReference>
<keyword evidence="1" id="KW-0560">Oxidoreductase</keyword>
<sequence length="330" mass="36609">MSKFSVAHMQYTHLGRTGLQVSRLVLGTMNFGPDTTEADSHAIMDRAVEHGLNFFDTANIYGWKLGEGWTEQIVGRWLASSGQRDNIVLATKVYEPMGEGPNTSGLSARHIRQQVEGSLRRLRTDHLDVYQAHHVDRHTPWDEFWQAMDTLVAQGKILYVGSSNFAGWHIAQASEAARRRHTLGLVSEQHLYNLAERSAELEVLPSARDYGLGVIPWSPLHGGILGGFLRKTHRRATGSDITARRLAALGVDRVRAYEAFCDELGEHPATVALAWLLHQDGVTGPIIGPRTVEHLDHSLRALDVRLGPDELARLDEIFPGPGPAPEAYAW</sequence>
<keyword evidence="4" id="KW-1185">Reference proteome</keyword>
<comment type="caution">
    <text evidence="3">The sequence shown here is derived from an EMBL/GenBank/DDBJ whole genome shotgun (WGS) entry which is preliminary data.</text>
</comment>